<dbReference type="Proteomes" id="UP001303046">
    <property type="component" value="Unassembled WGS sequence"/>
</dbReference>
<gene>
    <name evidence="1" type="primary">Necator_chrV.g20588</name>
    <name evidence="1" type="ORF">RB195_015795</name>
</gene>
<evidence type="ECO:0000313" key="2">
    <source>
        <dbReference type="Proteomes" id="UP001303046"/>
    </source>
</evidence>
<proteinExistence type="predicted"/>
<evidence type="ECO:0000313" key="1">
    <source>
        <dbReference type="EMBL" id="KAK6758192.1"/>
    </source>
</evidence>
<sequence length="261" mass="29139">MSGYLWLMVYYNEDFCSKVDMVHQWMTRGRHQHLSLPSKVAAENRLRFLGHIIKRPSDRPVQIRRQHFTRNYRRYVLELIKILDFPGVSSDFPALGFHGMYEPLTYTDFTPDAAVLPTSMTDPIMSASISPPTPVIAPAPLLSPPPFSASPAVVTSTIARTPLFPFLLPFSDFPQYYQPRTVIQNIVQAYSKESGHLSDTSESFESPMMSVVSAPSMPMAAASALSVTTAPKFPTLLGASVQRRLFAKKTAARLAAEKKEK</sequence>
<comment type="caution">
    <text evidence="1">The sequence shown here is derived from an EMBL/GenBank/DDBJ whole genome shotgun (WGS) entry which is preliminary data.</text>
</comment>
<evidence type="ECO:0008006" key="3">
    <source>
        <dbReference type="Google" id="ProtNLM"/>
    </source>
</evidence>
<name>A0ABR1E678_NECAM</name>
<protein>
    <recommendedName>
        <fullName evidence="3">ETS domain-containing protein</fullName>
    </recommendedName>
</protein>
<reference evidence="1 2" key="1">
    <citation type="submission" date="2023-08" db="EMBL/GenBank/DDBJ databases">
        <title>A Necator americanus chromosomal reference genome.</title>
        <authorList>
            <person name="Ilik V."/>
            <person name="Petrzelkova K.J."/>
            <person name="Pardy F."/>
            <person name="Fuh T."/>
            <person name="Niatou-Singa F.S."/>
            <person name="Gouil Q."/>
            <person name="Baker L."/>
            <person name="Ritchie M.E."/>
            <person name="Jex A.R."/>
            <person name="Gazzola D."/>
            <person name="Li H."/>
            <person name="Toshio Fujiwara R."/>
            <person name="Zhan B."/>
            <person name="Aroian R.V."/>
            <person name="Pafco B."/>
            <person name="Schwarz E.M."/>
        </authorList>
    </citation>
    <scope>NUCLEOTIDE SEQUENCE [LARGE SCALE GENOMIC DNA]</scope>
    <source>
        <strain evidence="1 2">Aroian</strain>
        <tissue evidence="1">Whole animal</tissue>
    </source>
</reference>
<dbReference type="EMBL" id="JAVFWL010000005">
    <property type="protein sequence ID" value="KAK6758192.1"/>
    <property type="molecule type" value="Genomic_DNA"/>
</dbReference>
<keyword evidence="2" id="KW-1185">Reference proteome</keyword>
<organism evidence="1 2">
    <name type="scientific">Necator americanus</name>
    <name type="common">Human hookworm</name>
    <dbReference type="NCBI Taxonomy" id="51031"/>
    <lineage>
        <taxon>Eukaryota</taxon>
        <taxon>Metazoa</taxon>
        <taxon>Ecdysozoa</taxon>
        <taxon>Nematoda</taxon>
        <taxon>Chromadorea</taxon>
        <taxon>Rhabditida</taxon>
        <taxon>Rhabditina</taxon>
        <taxon>Rhabditomorpha</taxon>
        <taxon>Strongyloidea</taxon>
        <taxon>Ancylostomatidae</taxon>
        <taxon>Bunostominae</taxon>
        <taxon>Necator</taxon>
    </lineage>
</organism>
<accession>A0ABR1E678</accession>